<dbReference type="EMBL" id="LKKS01000120">
    <property type="protein sequence ID" value="KPM60579.1"/>
    <property type="molecule type" value="Genomic_DNA"/>
</dbReference>
<dbReference type="AlphaFoldDB" id="A0A0P7CSX0"/>
<keyword evidence="1" id="KW-1133">Transmembrane helix</keyword>
<accession>A0A0P7CSX0</accession>
<comment type="caution">
    <text evidence="2">The sequence shown here is derived from an EMBL/GenBank/DDBJ whole genome shotgun (WGS) entry which is preliminary data.</text>
</comment>
<dbReference type="Proteomes" id="UP000050437">
    <property type="component" value="Unassembled WGS sequence"/>
</dbReference>
<name>A0A0P7CSX0_PSEPU</name>
<gene>
    <name evidence="2" type="ORF">HB13667_21460</name>
</gene>
<feature type="transmembrane region" description="Helical" evidence="1">
    <location>
        <begin position="46"/>
        <end position="72"/>
    </location>
</feature>
<proteinExistence type="predicted"/>
<evidence type="ECO:0000313" key="2">
    <source>
        <dbReference type="EMBL" id="KPM60579.1"/>
    </source>
</evidence>
<evidence type="ECO:0000313" key="3">
    <source>
        <dbReference type="Proteomes" id="UP000050437"/>
    </source>
</evidence>
<keyword evidence="1" id="KW-0472">Membrane</keyword>
<protein>
    <submittedName>
        <fullName evidence="2">Uncharacterized protein</fullName>
    </submittedName>
</protein>
<sequence>MNVVAICFFCLGMVALLVKIYVAIRYLDEIEGLLSKSSFVSGNRKLYLHAGIIGKIMRICTISTLLSTPYLFARKGLVDEAQLQNFPTRMKRLLIVTWCTMCISSVAFLALGSF</sequence>
<feature type="transmembrane region" description="Helical" evidence="1">
    <location>
        <begin position="93"/>
        <end position="111"/>
    </location>
</feature>
<organism evidence="2 3">
    <name type="scientific">Pseudomonas putida</name>
    <name type="common">Arthrobacter siderocapsulatus</name>
    <dbReference type="NCBI Taxonomy" id="303"/>
    <lineage>
        <taxon>Bacteria</taxon>
        <taxon>Pseudomonadati</taxon>
        <taxon>Pseudomonadota</taxon>
        <taxon>Gammaproteobacteria</taxon>
        <taxon>Pseudomonadales</taxon>
        <taxon>Pseudomonadaceae</taxon>
        <taxon>Pseudomonas</taxon>
    </lineage>
</organism>
<keyword evidence="1" id="KW-0812">Transmembrane</keyword>
<evidence type="ECO:0000256" key="1">
    <source>
        <dbReference type="SAM" id="Phobius"/>
    </source>
</evidence>
<reference evidence="2 3" key="1">
    <citation type="submission" date="2015-10" db="EMBL/GenBank/DDBJ databases">
        <title>Pseudomonas putida clinical strains.</title>
        <authorList>
            <person name="Molina L."/>
            <person name="Udaondo Z."/>
        </authorList>
    </citation>
    <scope>NUCLEOTIDE SEQUENCE [LARGE SCALE GENOMIC DNA]</scope>
    <source>
        <strain evidence="2 3">HB13667</strain>
    </source>
</reference>